<name>A0A7N0TZK1_KALFE</name>
<keyword evidence="3" id="KW-1185">Reference proteome</keyword>
<dbReference type="EnsemblPlants" id="Kaladp0048s0302.1.v1.1">
    <property type="protein sequence ID" value="Kaladp0048s0302.1.v1.1"/>
    <property type="gene ID" value="Kaladp0048s0302.v1.1"/>
</dbReference>
<evidence type="ECO:0000313" key="2">
    <source>
        <dbReference type="EnsemblPlants" id="Kaladp0048s0302.1.v1.1"/>
    </source>
</evidence>
<feature type="signal peptide" evidence="1">
    <location>
        <begin position="1"/>
        <end position="24"/>
    </location>
</feature>
<dbReference type="AlphaFoldDB" id="A0A7N0TZK1"/>
<feature type="chain" id="PRO_5029523707" description="Secreted protein" evidence="1">
    <location>
        <begin position="25"/>
        <end position="85"/>
    </location>
</feature>
<proteinExistence type="predicted"/>
<accession>A0A7N0TZK1</accession>
<evidence type="ECO:0000256" key="1">
    <source>
        <dbReference type="SAM" id="SignalP"/>
    </source>
</evidence>
<dbReference type="OMA" id="GMWMESS"/>
<dbReference type="PANTHER" id="PTHR36616">
    <property type="entry name" value="BNAC07G32700D PROTEIN"/>
    <property type="match status" value="1"/>
</dbReference>
<dbReference type="PANTHER" id="PTHR36616:SF4">
    <property type="entry name" value="OS03G0174800 PROTEIN"/>
    <property type="match status" value="1"/>
</dbReference>
<reference evidence="2" key="1">
    <citation type="submission" date="2021-01" db="UniProtKB">
        <authorList>
            <consortium name="EnsemblPlants"/>
        </authorList>
    </citation>
    <scope>IDENTIFICATION</scope>
</reference>
<dbReference type="Proteomes" id="UP000594263">
    <property type="component" value="Unplaced"/>
</dbReference>
<evidence type="ECO:0000313" key="3">
    <source>
        <dbReference type="Proteomes" id="UP000594263"/>
    </source>
</evidence>
<evidence type="ECO:0008006" key="4">
    <source>
        <dbReference type="Google" id="ProtNLM"/>
    </source>
</evidence>
<dbReference type="Gramene" id="Kaladp0048s0302.1.v1.1">
    <property type="protein sequence ID" value="Kaladp0048s0302.1.v1.1"/>
    <property type="gene ID" value="Kaladp0048s0302.v1.1"/>
</dbReference>
<organism evidence="2 3">
    <name type="scientific">Kalanchoe fedtschenkoi</name>
    <name type="common">Lavender scallops</name>
    <name type="synonym">South American air plant</name>
    <dbReference type="NCBI Taxonomy" id="63787"/>
    <lineage>
        <taxon>Eukaryota</taxon>
        <taxon>Viridiplantae</taxon>
        <taxon>Streptophyta</taxon>
        <taxon>Embryophyta</taxon>
        <taxon>Tracheophyta</taxon>
        <taxon>Spermatophyta</taxon>
        <taxon>Magnoliopsida</taxon>
        <taxon>eudicotyledons</taxon>
        <taxon>Gunneridae</taxon>
        <taxon>Pentapetalae</taxon>
        <taxon>Saxifragales</taxon>
        <taxon>Crassulaceae</taxon>
        <taxon>Kalanchoe</taxon>
    </lineage>
</organism>
<sequence length="85" mass="9637">MLELFFAMAFSAVPLILYVPPVRSSNRFVATLEDIFTETHVHMYQMYPRLRHGCSRIVDRILDSSSSRGNNRLLLHPIASNTGTG</sequence>
<protein>
    <recommendedName>
        <fullName evidence="4">Secreted protein</fullName>
    </recommendedName>
</protein>
<keyword evidence="1" id="KW-0732">Signal</keyword>